<organism evidence="19 20">
    <name type="scientific">Ideonella dechloratans</name>
    <dbReference type="NCBI Taxonomy" id="36863"/>
    <lineage>
        <taxon>Bacteria</taxon>
        <taxon>Pseudomonadati</taxon>
        <taxon>Pseudomonadota</taxon>
        <taxon>Betaproteobacteria</taxon>
        <taxon>Burkholderiales</taxon>
        <taxon>Sphaerotilaceae</taxon>
        <taxon>Ideonella</taxon>
    </lineage>
</organism>
<evidence type="ECO:0000259" key="15">
    <source>
        <dbReference type="PROSITE" id="PS50109"/>
    </source>
</evidence>
<dbReference type="Gene3D" id="3.40.50.2300">
    <property type="match status" value="1"/>
</dbReference>
<keyword evidence="8" id="KW-0902">Two-component regulatory system</keyword>
<feature type="coiled-coil region" evidence="14">
    <location>
        <begin position="402"/>
        <end position="433"/>
    </location>
</feature>
<dbReference type="InterPro" id="IPR001789">
    <property type="entry name" value="Sig_transdc_resp-reg_receiver"/>
</dbReference>
<evidence type="ECO:0000256" key="9">
    <source>
        <dbReference type="ARBA" id="ARBA00023026"/>
    </source>
</evidence>
<dbReference type="SUPFAM" id="SSF55874">
    <property type="entry name" value="ATPase domain of HSP90 chaperone/DNA topoisomerase II/histidine kinase"/>
    <property type="match status" value="1"/>
</dbReference>
<dbReference type="InterPro" id="IPR003661">
    <property type="entry name" value="HisK_dim/P_dom"/>
</dbReference>
<dbReference type="SMART" id="SM00091">
    <property type="entry name" value="PAS"/>
    <property type="match status" value="1"/>
</dbReference>
<dbReference type="PROSITE" id="PS50109">
    <property type="entry name" value="HIS_KIN"/>
    <property type="match status" value="1"/>
</dbReference>
<dbReference type="InterPro" id="IPR035965">
    <property type="entry name" value="PAS-like_dom_sf"/>
</dbReference>
<evidence type="ECO:0000259" key="18">
    <source>
        <dbReference type="PROSITE" id="PS50839"/>
    </source>
</evidence>
<dbReference type="RefSeq" id="WP_151122928.1">
    <property type="nucleotide sequence ID" value="NZ_CP088081.1"/>
</dbReference>
<protein>
    <recommendedName>
        <fullName evidence="12">Virulence sensor protein BvgS</fullName>
        <ecNumber evidence="3">2.7.13.3</ecNumber>
    </recommendedName>
</protein>
<dbReference type="InterPro" id="IPR004358">
    <property type="entry name" value="Sig_transdc_His_kin-like_C"/>
</dbReference>
<dbReference type="Gene3D" id="3.30.565.10">
    <property type="entry name" value="Histidine kinase-like ATPase, C-terminal domain"/>
    <property type="match status" value="1"/>
</dbReference>
<dbReference type="SUPFAM" id="SSF52172">
    <property type="entry name" value="CheY-like"/>
    <property type="match status" value="1"/>
</dbReference>
<feature type="domain" description="PAC" evidence="17">
    <location>
        <begin position="361"/>
        <end position="411"/>
    </location>
</feature>
<dbReference type="InterPro" id="IPR036890">
    <property type="entry name" value="HATPase_C_sf"/>
</dbReference>
<evidence type="ECO:0000259" key="17">
    <source>
        <dbReference type="PROSITE" id="PS50113"/>
    </source>
</evidence>
<evidence type="ECO:0000313" key="20">
    <source>
        <dbReference type="Proteomes" id="UP000430120"/>
    </source>
</evidence>
<dbReference type="Gene3D" id="3.30.450.20">
    <property type="entry name" value="PAS domain"/>
    <property type="match status" value="1"/>
</dbReference>
<keyword evidence="5" id="KW-0812">Transmembrane</keyword>
<feature type="modified residue" description="4-aspartylphosphate" evidence="13">
    <location>
        <position position="745"/>
    </location>
</feature>
<dbReference type="Pfam" id="PF13426">
    <property type="entry name" value="PAS_9"/>
    <property type="match status" value="1"/>
</dbReference>
<dbReference type="Pfam" id="PF03924">
    <property type="entry name" value="CHASE"/>
    <property type="match status" value="1"/>
</dbReference>
<dbReference type="SUPFAM" id="SSF55785">
    <property type="entry name" value="PYP-like sensor domain (PAS domain)"/>
    <property type="match status" value="1"/>
</dbReference>
<feature type="domain" description="CHASE" evidence="18">
    <location>
        <begin position="104"/>
        <end position="246"/>
    </location>
</feature>
<dbReference type="InterPro" id="IPR042240">
    <property type="entry name" value="CHASE_sf"/>
</dbReference>
<dbReference type="InterPro" id="IPR000700">
    <property type="entry name" value="PAS-assoc_C"/>
</dbReference>
<evidence type="ECO:0000256" key="14">
    <source>
        <dbReference type="SAM" id="Coils"/>
    </source>
</evidence>
<sequence length="822" mass="88370">MLLAPRPSRLLSILLLLFVALLGVAGEWLIERQKAAELRIDVQNRLGQARERLAGTLYPQIQLARGLVSVFHLDPDLDQKQFEIATRPLLDGGGSYLRNIAAAPDLVIRYVAPLAGNERAIGRAYRDLPNQFASVERARLSRQMVVAGPVKLVQGGLGLIVRVPIYLPDANSRGDHFWGIVSAVIDSDRLLAAAGLPDGDPTVEIAIRGRDGLGKRGEVFLGRPGIFDQSPAVTTLELPGGEWQLAAIPRGGWPAVAPGAWPLRGAMVGVILALLWLFWAQTRLVRASALADERQRSAARQMASMLEAAPDATLLVNGQGTIVHANLEACRMFRTAQGALSGIAMTTLIPGLDADWQGEAQRLEGVARASDGSSFPFELSLAPVQTVGGTFMGCAVRDVTARHQADEELRMHRQRLEQLVEARTRELSLAKEAAEAANVAKGHFLANVSHEIRTPLNAVVGLLHLIRRAGVPPVQAARMDAVEAASAHLLRIINALLDLAKIDAGKQELDSVPIDLAALLEEVREIMAGRAELKGLQLRAWPPEAQPALRGDATLIRQCLLNYVSNAIKFTDQGQVEIRVSQVAAEPRAMTLRFEVEDSGIGLDAATQARLFQPFEQADGSSTRLHGGTGLGLALTRRMALLMGGDAGVRSAGPGHGSVFWFTARLGIDQNPADRAAAQPSHGPATPIPNRFAGLQVLLADDEPVNRLIAQTLLEEAGLQVTTATDGEAAIAAARATQFSVILMDLQMPRVDGIAATAAIRQLPGYADTPILALTANAFPQDRQRCLAAGMNDFLAKPFGPKELVAMMERWVRPERQQHPAK</sequence>
<dbReference type="Pfam" id="PF02518">
    <property type="entry name" value="HATPase_c"/>
    <property type="match status" value="1"/>
</dbReference>
<dbReference type="AlphaFoldDB" id="A0A643FF69"/>
<dbReference type="SMART" id="SM00388">
    <property type="entry name" value="HisKA"/>
    <property type="match status" value="1"/>
</dbReference>
<dbReference type="PRINTS" id="PR00344">
    <property type="entry name" value="BCTRLSENSOR"/>
</dbReference>
<dbReference type="GO" id="GO:0016020">
    <property type="term" value="C:membrane"/>
    <property type="evidence" value="ECO:0007669"/>
    <property type="project" value="UniProtKB-SubCell"/>
</dbReference>
<keyword evidence="20" id="KW-1185">Reference proteome</keyword>
<dbReference type="InterPro" id="IPR036097">
    <property type="entry name" value="HisK_dim/P_sf"/>
</dbReference>
<gene>
    <name evidence="19" type="ORF">F7Q92_04550</name>
</gene>
<comment type="catalytic activity">
    <reaction evidence="1">
        <text>ATP + protein L-histidine = ADP + protein N-phospho-L-histidine.</text>
        <dbReference type="EC" id="2.7.13.3"/>
    </reaction>
</comment>
<dbReference type="InterPro" id="IPR005467">
    <property type="entry name" value="His_kinase_dom"/>
</dbReference>
<dbReference type="EC" id="2.7.13.3" evidence="3"/>
<dbReference type="InterPro" id="IPR000014">
    <property type="entry name" value="PAS"/>
</dbReference>
<dbReference type="GO" id="GO:0000155">
    <property type="term" value="F:phosphorelay sensor kinase activity"/>
    <property type="evidence" value="ECO:0007669"/>
    <property type="project" value="InterPro"/>
</dbReference>
<keyword evidence="9" id="KW-0843">Virulence</keyword>
<comment type="function">
    <text evidence="11">Member of the two-component regulatory system BvgS/BvgA. Phosphorylates BvgA via a four-step phosphorelay in response to environmental signals.</text>
</comment>
<dbReference type="SMART" id="SM01079">
    <property type="entry name" value="CHASE"/>
    <property type="match status" value="1"/>
</dbReference>
<dbReference type="InterPro" id="IPR011006">
    <property type="entry name" value="CheY-like_superfamily"/>
</dbReference>
<dbReference type="Gene3D" id="3.30.450.350">
    <property type="entry name" value="CHASE domain"/>
    <property type="match status" value="1"/>
</dbReference>
<dbReference type="OrthoDB" id="5519028at2"/>
<keyword evidence="7" id="KW-1133">Transmembrane helix</keyword>
<keyword evidence="14" id="KW-0175">Coiled coil</keyword>
<evidence type="ECO:0000256" key="11">
    <source>
        <dbReference type="ARBA" id="ARBA00058004"/>
    </source>
</evidence>
<dbReference type="CDD" id="cd17546">
    <property type="entry name" value="REC_hyHK_CKI1_RcsC-like"/>
    <property type="match status" value="1"/>
</dbReference>
<name>A0A643FF69_IDEDE</name>
<dbReference type="InterPro" id="IPR006189">
    <property type="entry name" value="CHASE_dom"/>
</dbReference>
<dbReference type="Pfam" id="PF00512">
    <property type="entry name" value="HisKA"/>
    <property type="match status" value="1"/>
</dbReference>
<evidence type="ECO:0000256" key="5">
    <source>
        <dbReference type="ARBA" id="ARBA00022692"/>
    </source>
</evidence>
<dbReference type="EMBL" id="VZPB01000007">
    <property type="protein sequence ID" value="KAB0584221.1"/>
    <property type="molecule type" value="Genomic_DNA"/>
</dbReference>
<evidence type="ECO:0000256" key="4">
    <source>
        <dbReference type="ARBA" id="ARBA00022553"/>
    </source>
</evidence>
<evidence type="ECO:0000313" key="19">
    <source>
        <dbReference type="EMBL" id="KAB0584221.1"/>
    </source>
</evidence>
<feature type="domain" description="Response regulatory" evidence="16">
    <location>
        <begin position="696"/>
        <end position="812"/>
    </location>
</feature>
<accession>A0A643FF69</accession>
<dbReference type="InterPro" id="IPR003594">
    <property type="entry name" value="HATPase_dom"/>
</dbReference>
<dbReference type="PROSITE" id="PS50110">
    <property type="entry name" value="RESPONSE_REGULATORY"/>
    <property type="match status" value="1"/>
</dbReference>
<feature type="domain" description="Histidine kinase" evidence="15">
    <location>
        <begin position="447"/>
        <end position="668"/>
    </location>
</feature>
<dbReference type="PANTHER" id="PTHR45339">
    <property type="entry name" value="HYBRID SIGNAL TRANSDUCTION HISTIDINE KINASE J"/>
    <property type="match status" value="1"/>
</dbReference>
<dbReference type="NCBIfam" id="TIGR00229">
    <property type="entry name" value="sensory_box"/>
    <property type="match status" value="1"/>
</dbReference>
<dbReference type="Proteomes" id="UP000430120">
    <property type="component" value="Unassembled WGS sequence"/>
</dbReference>
<dbReference type="SMART" id="SM00387">
    <property type="entry name" value="HATPase_c"/>
    <property type="match status" value="1"/>
</dbReference>
<dbReference type="CDD" id="cd16922">
    <property type="entry name" value="HATPase_EvgS-ArcB-TorS-like"/>
    <property type="match status" value="1"/>
</dbReference>
<dbReference type="Pfam" id="PF00072">
    <property type="entry name" value="Response_reg"/>
    <property type="match status" value="1"/>
</dbReference>
<evidence type="ECO:0000256" key="1">
    <source>
        <dbReference type="ARBA" id="ARBA00000085"/>
    </source>
</evidence>
<evidence type="ECO:0000256" key="2">
    <source>
        <dbReference type="ARBA" id="ARBA00004370"/>
    </source>
</evidence>
<evidence type="ECO:0000256" key="8">
    <source>
        <dbReference type="ARBA" id="ARBA00023012"/>
    </source>
</evidence>
<keyword evidence="4 13" id="KW-0597">Phosphoprotein</keyword>
<evidence type="ECO:0000256" key="13">
    <source>
        <dbReference type="PROSITE-ProRule" id="PRU00169"/>
    </source>
</evidence>
<comment type="subcellular location">
    <subcellularLocation>
        <location evidence="2">Membrane</location>
    </subcellularLocation>
</comment>
<dbReference type="CDD" id="cd00130">
    <property type="entry name" value="PAS"/>
    <property type="match status" value="1"/>
</dbReference>
<reference evidence="19 20" key="1">
    <citation type="submission" date="2019-09" db="EMBL/GenBank/DDBJ databases">
        <title>Draft genome sequences of 48 bacterial type strains from the CCUG.</title>
        <authorList>
            <person name="Tunovic T."/>
            <person name="Pineiro-Iglesias B."/>
            <person name="Unosson C."/>
            <person name="Inganas E."/>
            <person name="Ohlen M."/>
            <person name="Cardew S."/>
            <person name="Jensie-Markopoulos S."/>
            <person name="Salva-Serra F."/>
            <person name="Jaen-Luchoro D."/>
            <person name="Karlsson R."/>
            <person name="Svensson-Stadler L."/>
            <person name="Chun J."/>
            <person name="Moore E."/>
        </authorList>
    </citation>
    <scope>NUCLEOTIDE SEQUENCE [LARGE SCALE GENOMIC DNA]</scope>
    <source>
        <strain evidence="19 20">CCUG 30977</strain>
    </source>
</reference>
<evidence type="ECO:0000256" key="3">
    <source>
        <dbReference type="ARBA" id="ARBA00012438"/>
    </source>
</evidence>
<proteinExistence type="predicted"/>
<evidence type="ECO:0000259" key="16">
    <source>
        <dbReference type="PROSITE" id="PS50110"/>
    </source>
</evidence>
<dbReference type="PROSITE" id="PS50839">
    <property type="entry name" value="CHASE"/>
    <property type="match status" value="1"/>
</dbReference>
<evidence type="ECO:0000256" key="7">
    <source>
        <dbReference type="ARBA" id="ARBA00022989"/>
    </source>
</evidence>
<evidence type="ECO:0000256" key="12">
    <source>
        <dbReference type="ARBA" id="ARBA00070152"/>
    </source>
</evidence>
<comment type="caution">
    <text evidence="19">The sequence shown here is derived from an EMBL/GenBank/DDBJ whole genome shotgun (WGS) entry which is preliminary data.</text>
</comment>
<keyword evidence="10" id="KW-0472">Membrane</keyword>
<dbReference type="PROSITE" id="PS50113">
    <property type="entry name" value="PAC"/>
    <property type="match status" value="1"/>
</dbReference>
<dbReference type="CDD" id="cd00082">
    <property type="entry name" value="HisKA"/>
    <property type="match status" value="1"/>
</dbReference>
<evidence type="ECO:0000256" key="6">
    <source>
        <dbReference type="ARBA" id="ARBA00022729"/>
    </source>
</evidence>
<dbReference type="SUPFAM" id="SSF47384">
    <property type="entry name" value="Homodimeric domain of signal transducing histidine kinase"/>
    <property type="match status" value="1"/>
</dbReference>
<dbReference type="PANTHER" id="PTHR45339:SF5">
    <property type="entry name" value="HISTIDINE KINASE"/>
    <property type="match status" value="1"/>
</dbReference>
<dbReference type="FunFam" id="3.30.565.10:FF:000010">
    <property type="entry name" value="Sensor histidine kinase RcsC"/>
    <property type="match status" value="1"/>
</dbReference>
<dbReference type="SMART" id="SM00448">
    <property type="entry name" value="REC"/>
    <property type="match status" value="1"/>
</dbReference>
<evidence type="ECO:0000256" key="10">
    <source>
        <dbReference type="ARBA" id="ARBA00023136"/>
    </source>
</evidence>
<keyword evidence="6" id="KW-0732">Signal</keyword>
<dbReference type="Gene3D" id="1.10.287.130">
    <property type="match status" value="1"/>
</dbReference>